<feature type="binding site" evidence="3">
    <location>
        <position position="85"/>
    </location>
    <ligand>
        <name>substrate</name>
    </ligand>
</feature>
<sequence length="365" mass="38888">MHISHLLKAITIAFQSPLPPGYICFDPSKLNITIVDSGGTISGAGDTPTSALYRSGVLGIRSVAESAGVCKFANIRIVPFYHGDSINLDFQVMLHGSRIIQESADDPTVYAVILSGGTDGQDVFATTVDQTVSTSKAIVFISALRPATNPSTDGTGGLLDAVCLGIYPGARNRGVLVLGSGRIFAARLAFKINANQLDAFRAHPGGLLGQMINHRPIFGLPPSRLSRHDIFNIKTIPERFQVPRIETVYAQIGIETLLPPGDLDAIIMVGFGGGYWPESDSILKRARDLGIPIIIVSRVPYAFVDAPPPCGFGIGGGFRNPQQAFVVVALCKIKQQGETCMREALADSEADNATLVHEVNGYSQS</sequence>
<evidence type="ECO:0000259" key="4">
    <source>
        <dbReference type="Pfam" id="PF00710"/>
    </source>
</evidence>
<organism evidence="5 6">
    <name type="scientific">Thelonectria olida</name>
    <dbReference type="NCBI Taxonomy" id="1576542"/>
    <lineage>
        <taxon>Eukaryota</taxon>
        <taxon>Fungi</taxon>
        <taxon>Dikarya</taxon>
        <taxon>Ascomycota</taxon>
        <taxon>Pezizomycotina</taxon>
        <taxon>Sordariomycetes</taxon>
        <taxon>Hypocreomycetidae</taxon>
        <taxon>Hypocreales</taxon>
        <taxon>Nectriaceae</taxon>
        <taxon>Thelonectria</taxon>
    </lineage>
</organism>
<dbReference type="InterPro" id="IPR027474">
    <property type="entry name" value="L-asparaginase_N"/>
</dbReference>
<dbReference type="PIRSF" id="PIRSF001220">
    <property type="entry name" value="L-ASNase_gatD"/>
    <property type="match status" value="1"/>
</dbReference>
<dbReference type="InterPro" id="IPR027473">
    <property type="entry name" value="L-asparaginase_C"/>
</dbReference>
<proteinExistence type="predicted"/>
<evidence type="ECO:0000256" key="3">
    <source>
        <dbReference type="PIRSR" id="PIRSR001220-2"/>
    </source>
</evidence>
<keyword evidence="6" id="KW-1185">Reference proteome</keyword>
<dbReference type="Pfam" id="PF00710">
    <property type="entry name" value="Asparaginase"/>
    <property type="match status" value="1"/>
</dbReference>
<dbReference type="SUPFAM" id="SSF53774">
    <property type="entry name" value="Glutaminase/Asparaginase"/>
    <property type="match status" value="1"/>
</dbReference>
<feature type="domain" description="L-asparaginase N-terminal" evidence="4">
    <location>
        <begin position="31"/>
        <end position="213"/>
    </location>
</feature>
<dbReference type="InterPro" id="IPR006034">
    <property type="entry name" value="Asparaginase/glutaminase-like"/>
</dbReference>
<dbReference type="Proteomes" id="UP000777438">
    <property type="component" value="Unassembled WGS sequence"/>
</dbReference>
<dbReference type="EMBL" id="JAGPYM010000010">
    <property type="protein sequence ID" value="KAH6889936.1"/>
    <property type="molecule type" value="Genomic_DNA"/>
</dbReference>
<evidence type="ECO:0000256" key="1">
    <source>
        <dbReference type="ARBA" id="ARBA00012920"/>
    </source>
</evidence>
<protein>
    <recommendedName>
        <fullName evidence="1">asparaginase</fullName>
        <ecNumber evidence="1">3.5.1.1</ecNumber>
    </recommendedName>
</protein>
<dbReference type="Gene3D" id="3.40.50.40">
    <property type="match status" value="1"/>
</dbReference>
<reference evidence="5 6" key="1">
    <citation type="journal article" date="2021" name="Nat. Commun.">
        <title>Genetic determinants of endophytism in the Arabidopsis root mycobiome.</title>
        <authorList>
            <person name="Mesny F."/>
            <person name="Miyauchi S."/>
            <person name="Thiergart T."/>
            <person name="Pickel B."/>
            <person name="Atanasova L."/>
            <person name="Karlsson M."/>
            <person name="Huettel B."/>
            <person name="Barry K.W."/>
            <person name="Haridas S."/>
            <person name="Chen C."/>
            <person name="Bauer D."/>
            <person name="Andreopoulos W."/>
            <person name="Pangilinan J."/>
            <person name="LaButti K."/>
            <person name="Riley R."/>
            <person name="Lipzen A."/>
            <person name="Clum A."/>
            <person name="Drula E."/>
            <person name="Henrissat B."/>
            <person name="Kohler A."/>
            <person name="Grigoriev I.V."/>
            <person name="Martin F.M."/>
            <person name="Hacquard S."/>
        </authorList>
    </citation>
    <scope>NUCLEOTIDE SEQUENCE [LARGE SCALE GENOMIC DNA]</scope>
    <source>
        <strain evidence="5 6">MPI-CAGE-CH-0241</strain>
    </source>
</reference>
<dbReference type="GO" id="GO:0009066">
    <property type="term" value="P:aspartate family amino acid metabolic process"/>
    <property type="evidence" value="ECO:0007669"/>
    <property type="project" value="UniProtKB-ARBA"/>
</dbReference>
<name>A0A9P9AMA6_9HYPO</name>
<evidence type="ECO:0000256" key="2">
    <source>
        <dbReference type="PIRSR" id="PIRSR001220-1"/>
    </source>
</evidence>
<evidence type="ECO:0000313" key="5">
    <source>
        <dbReference type="EMBL" id="KAH6889936.1"/>
    </source>
</evidence>
<feature type="binding site" evidence="3">
    <location>
        <begin position="118"/>
        <end position="119"/>
    </location>
    <ligand>
        <name>substrate</name>
    </ligand>
</feature>
<dbReference type="GO" id="GO:0004067">
    <property type="term" value="F:asparaginase activity"/>
    <property type="evidence" value="ECO:0007669"/>
    <property type="project" value="UniProtKB-UniRule"/>
</dbReference>
<dbReference type="AlphaFoldDB" id="A0A9P9AMA6"/>
<dbReference type="Gene3D" id="3.40.50.1170">
    <property type="entry name" value="L-asparaginase, N-terminal domain"/>
    <property type="match status" value="1"/>
</dbReference>
<gene>
    <name evidence="5" type="ORF">B0T10DRAFT_572106</name>
</gene>
<dbReference type="PIRSF" id="PIRSF500176">
    <property type="entry name" value="L_ASNase"/>
    <property type="match status" value="1"/>
</dbReference>
<dbReference type="OrthoDB" id="10460877at2759"/>
<dbReference type="InterPro" id="IPR036152">
    <property type="entry name" value="Asp/glu_Ase-like_sf"/>
</dbReference>
<dbReference type="EC" id="3.5.1.1" evidence="1"/>
<accession>A0A9P9AMA6</accession>
<evidence type="ECO:0000313" key="6">
    <source>
        <dbReference type="Proteomes" id="UP000777438"/>
    </source>
</evidence>
<dbReference type="SMART" id="SM00870">
    <property type="entry name" value="Asparaginase"/>
    <property type="match status" value="1"/>
</dbReference>
<dbReference type="InterPro" id="IPR037152">
    <property type="entry name" value="L-asparaginase_N_sf"/>
</dbReference>
<feature type="active site" description="O-isoaspartyl threonine intermediate" evidence="2">
    <location>
        <position position="40"/>
    </location>
</feature>
<comment type="caution">
    <text evidence="5">The sequence shown here is derived from an EMBL/GenBank/DDBJ whole genome shotgun (WGS) entry which is preliminary data.</text>
</comment>
<dbReference type="PROSITE" id="PS51732">
    <property type="entry name" value="ASN_GLN_ASE_3"/>
    <property type="match status" value="1"/>
</dbReference>